<dbReference type="Proteomes" id="UP000887580">
    <property type="component" value="Unplaced"/>
</dbReference>
<evidence type="ECO:0000313" key="2">
    <source>
        <dbReference type="WBParaSite" id="PS1159_v2.g24537.t1"/>
    </source>
</evidence>
<accession>A0AC35G7P4</accession>
<reference evidence="2" key="1">
    <citation type="submission" date="2022-11" db="UniProtKB">
        <authorList>
            <consortium name="WormBaseParasite"/>
        </authorList>
    </citation>
    <scope>IDENTIFICATION</scope>
</reference>
<dbReference type="WBParaSite" id="PS1159_v2.g24537.t1">
    <property type="protein sequence ID" value="PS1159_v2.g24537.t1"/>
    <property type="gene ID" value="PS1159_v2.g24537"/>
</dbReference>
<proteinExistence type="predicted"/>
<name>A0AC35G7P4_9BILA</name>
<sequence>MFIEILQNFPQQITYFVHNWVEADINEFKYDFHTFEFDDSKKEYLCFRKTIETWMPKDTVFEIRFVK</sequence>
<organism evidence="1 2">
    <name type="scientific">Panagrolaimus sp. PS1159</name>
    <dbReference type="NCBI Taxonomy" id="55785"/>
    <lineage>
        <taxon>Eukaryota</taxon>
        <taxon>Metazoa</taxon>
        <taxon>Ecdysozoa</taxon>
        <taxon>Nematoda</taxon>
        <taxon>Chromadorea</taxon>
        <taxon>Rhabditida</taxon>
        <taxon>Tylenchina</taxon>
        <taxon>Panagrolaimomorpha</taxon>
        <taxon>Panagrolaimoidea</taxon>
        <taxon>Panagrolaimidae</taxon>
        <taxon>Panagrolaimus</taxon>
    </lineage>
</organism>
<protein>
    <submittedName>
        <fullName evidence="2">Uncharacterized protein</fullName>
    </submittedName>
</protein>
<evidence type="ECO:0000313" key="1">
    <source>
        <dbReference type="Proteomes" id="UP000887580"/>
    </source>
</evidence>